<protein>
    <recommendedName>
        <fullName evidence="1">N-acetyltransferase domain-containing protein</fullName>
    </recommendedName>
</protein>
<evidence type="ECO:0000313" key="2">
    <source>
        <dbReference type="EMBL" id="KEQ17673.1"/>
    </source>
</evidence>
<proteinExistence type="predicted"/>
<dbReference type="RefSeq" id="WP_034834494.1">
    <property type="nucleotide sequence ID" value="NZ_JOKH01000002.1"/>
</dbReference>
<dbReference type="Gene3D" id="3.40.630.30">
    <property type="match status" value="1"/>
</dbReference>
<dbReference type="eggNOG" id="COG1670">
    <property type="taxonomic scope" value="Bacteria"/>
</dbReference>
<sequence>MKKKLLNNCALPLQEHYVVSLLLSSDIDDIICMLEDEQVTRYLPFAPAPESVYRDYFAPIAKQNEAALAKGTEPSMTLVIRDADSGSFAGMLGLAPAFMTTGVYEVGFQLPRNVWGKGLATQGCQRLIQYAFEELGAHKVTADCYANNKGSEQVMIKSGMVKEGHQDSYYSPEEDRVLYGLTLKQYQNR</sequence>
<evidence type="ECO:0000313" key="3">
    <source>
        <dbReference type="Proteomes" id="UP000028073"/>
    </source>
</evidence>
<reference evidence="2 3" key="1">
    <citation type="submission" date="2014-06" db="EMBL/GenBank/DDBJ databases">
        <title>Whole Genome Sequences of Three Symbiotic Endozoicomonas Bacteria.</title>
        <authorList>
            <person name="Neave M.J."/>
            <person name="Apprill A."/>
            <person name="Voolstra C.R."/>
        </authorList>
    </citation>
    <scope>NUCLEOTIDE SEQUENCE [LARGE SCALE GENOMIC DNA]</scope>
    <source>
        <strain evidence="2 3">DSM 25634</strain>
    </source>
</reference>
<dbReference type="OrthoDB" id="9801656at2"/>
<dbReference type="InterPro" id="IPR051531">
    <property type="entry name" value="N-acetyltransferase"/>
</dbReference>
<dbReference type="Proteomes" id="UP000028073">
    <property type="component" value="Unassembled WGS sequence"/>
</dbReference>
<dbReference type="InterPro" id="IPR000182">
    <property type="entry name" value="GNAT_dom"/>
</dbReference>
<dbReference type="STRING" id="1137799.GZ78_08230"/>
<dbReference type="PROSITE" id="PS51186">
    <property type="entry name" value="GNAT"/>
    <property type="match status" value="1"/>
</dbReference>
<feature type="domain" description="N-acetyltransferase" evidence="1">
    <location>
        <begin position="17"/>
        <end position="184"/>
    </location>
</feature>
<organism evidence="2 3">
    <name type="scientific">Endozoicomonas numazuensis</name>
    <dbReference type="NCBI Taxonomy" id="1137799"/>
    <lineage>
        <taxon>Bacteria</taxon>
        <taxon>Pseudomonadati</taxon>
        <taxon>Pseudomonadota</taxon>
        <taxon>Gammaproteobacteria</taxon>
        <taxon>Oceanospirillales</taxon>
        <taxon>Endozoicomonadaceae</taxon>
        <taxon>Endozoicomonas</taxon>
    </lineage>
</organism>
<gene>
    <name evidence="2" type="ORF">GZ78_08230</name>
</gene>
<dbReference type="AlphaFoldDB" id="A0A081NGV0"/>
<dbReference type="GO" id="GO:0016747">
    <property type="term" value="F:acyltransferase activity, transferring groups other than amino-acyl groups"/>
    <property type="evidence" value="ECO:0007669"/>
    <property type="project" value="InterPro"/>
</dbReference>
<accession>A0A081NGV0</accession>
<name>A0A081NGV0_9GAMM</name>
<dbReference type="SUPFAM" id="SSF55729">
    <property type="entry name" value="Acyl-CoA N-acyltransferases (Nat)"/>
    <property type="match status" value="1"/>
</dbReference>
<dbReference type="Pfam" id="PF13302">
    <property type="entry name" value="Acetyltransf_3"/>
    <property type="match status" value="1"/>
</dbReference>
<keyword evidence="3" id="KW-1185">Reference proteome</keyword>
<comment type="caution">
    <text evidence="2">The sequence shown here is derived from an EMBL/GenBank/DDBJ whole genome shotgun (WGS) entry which is preliminary data.</text>
</comment>
<dbReference type="InterPro" id="IPR016181">
    <property type="entry name" value="Acyl_CoA_acyltransferase"/>
</dbReference>
<dbReference type="EMBL" id="JOKH01000002">
    <property type="protein sequence ID" value="KEQ17673.1"/>
    <property type="molecule type" value="Genomic_DNA"/>
</dbReference>
<dbReference type="PANTHER" id="PTHR43792">
    <property type="entry name" value="GNAT FAMILY, PUTATIVE (AFU_ORTHOLOGUE AFUA_3G00765)-RELATED-RELATED"/>
    <property type="match status" value="1"/>
</dbReference>
<dbReference type="PANTHER" id="PTHR43792:SF16">
    <property type="entry name" value="N-ACETYLTRANSFERASE DOMAIN-CONTAINING PROTEIN"/>
    <property type="match status" value="1"/>
</dbReference>
<evidence type="ECO:0000259" key="1">
    <source>
        <dbReference type="PROSITE" id="PS51186"/>
    </source>
</evidence>